<dbReference type="GO" id="GO:0016020">
    <property type="term" value="C:membrane"/>
    <property type="evidence" value="ECO:0007669"/>
    <property type="project" value="InterPro"/>
</dbReference>
<gene>
    <name evidence="3" type="ORF">DPMN_020854</name>
</gene>
<evidence type="ECO:0000313" key="3">
    <source>
        <dbReference type="EMBL" id="KAH3896676.1"/>
    </source>
</evidence>
<keyword evidence="4" id="KW-1185">Reference proteome</keyword>
<dbReference type="InterPro" id="IPR015919">
    <property type="entry name" value="Cadherin-like_sf"/>
</dbReference>
<dbReference type="Gene3D" id="2.60.40.60">
    <property type="entry name" value="Cadherins"/>
    <property type="match status" value="1"/>
</dbReference>
<dbReference type="AlphaFoldDB" id="A0A9D4NL22"/>
<evidence type="ECO:0000256" key="1">
    <source>
        <dbReference type="PROSITE-ProRule" id="PRU00043"/>
    </source>
</evidence>
<keyword evidence="1" id="KW-0106">Calcium</keyword>
<comment type="caution">
    <text evidence="3">The sequence shown here is derived from an EMBL/GenBank/DDBJ whole genome shotgun (WGS) entry which is preliminary data.</text>
</comment>
<reference evidence="3" key="2">
    <citation type="submission" date="2020-11" db="EMBL/GenBank/DDBJ databases">
        <authorList>
            <person name="McCartney M.A."/>
            <person name="Auch B."/>
            <person name="Kono T."/>
            <person name="Mallez S."/>
            <person name="Becker A."/>
            <person name="Gohl D.M."/>
            <person name="Silverstein K.A.T."/>
            <person name="Koren S."/>
            <person name="Bechman K.B."/>
            <person name="Herman A."/>
            <person name="Abrahante J.E."/>
            <person name="Garbe J."/>
        </authorList>
    </citation>
    <scope>NUCLEOTIDE SEQUENCE</scope>
    <source>
        <strain evidence="3">Duluth1</strain>
        <tissue evidence="3">Whole animal</tissue>
    </source>
</reference>
<proteinExistence type="predicted"/>
<dbReference type="EMBL" id="JAIWYP010000001">
    <property type="protein sequence ID" value="KAH3896676.1"/>
    <property type="molecule type" value="Genomic_DNA"/>
</dbReference>
<name>A0A9D4NL22_DREPO</name>
<reference evidence="3" key="1">
    <citation type="journal article" date="2019" name="bioRxiv">
        <title>The Genome of the Zebra Mussel, Dreissena polymorpha: A Resource for Invasive Species Research.</title>
        <authorList>
            <person name="McCartney M.A."/>
            <person name="Auch B."/>
            <person name="Kono T."/>
            <person name="Mallez S."/>
            <person name="Zhang Y."/>
            <person name="Obille A."/>
            <person name="Becker A."/>
            <person name="Abrahante J.E."/>
            <person name="Garbe J."/>
            <person name="Badalamenti J.P."/>
            <person name="Herman A."/>
            <person name="Mangelson H."/>
            <person name="Liachko I."/>
            <person name="Sullivan S."/>
            <person name="Sone E.D."/>
            <person name="Koren S."/>
            <person name="Silverstein K.A.T."/>
            <person name="Beckman K.B."/>
            <person name="Gohl D.M."/>
        </authorList>
    </citation>
    <scope>NUCLEOTIDE SEQUENCE</scope>
    <source>
        <strain evidence="3">Duluth1</strain>
        <tissue evidence="3">Whole animal</tissue>
    </source>
</reference>
<evidence type="ECO:0000313" key="4">
    <source>
        <dbReference type="Proteomes" id="UP000828390"/>
    </source>
</evidence>
<dbReference type="InterPro" id="IPR002126">
    <property type="entry name" value="Cadherin-like_dom"/>
</dbReference>
<accession>A0A9D4NL22</accession>
<protein>
    <recommendedName>
        <fullName evidence="2">Cadherin domain-containing protein</fullName>
    </recommendedName>
</protein>
<organism evidence="3 4">
    <name type="scientific">Dreissena polymorpha</name>
    <name type="common">Zebra mussel</name>
    <name type="synonym">Mytilus polymorpha</name>
    <dbReference type="NCBI Taxonomy" id="45954"/>
    <lineage>
        <taxon>Eukaryota</taxon>
        <taxon>Metazoa</taxon>
        <taxon>Spiralia</taxon>
        <taxon>Lophotrochozoa</taxon>
        <taxon>Mollusca</taxon>
        <taxon>Bivalvia</taxon>
        <taxon>Autobranchia</taxon>
        <taxon>Heteroconchia</taxon>
        <taxon>Euheterodonta</taxon>
        <taxon>Imparidentia</taxon>
        <taxon>Neoheterodontei</taxon>
        <taxon>Myida</taxon>
        <taxon>Dreissenoidea</taxon>
        <taxon>Dreissenidae</taxon>
        <taxon>Dreissena</taxon>
    </lineage>
</organism>
<evidence type="ECO:0000259" key="2">
    <source>
        <dbReference type="PROSITE" id="PS50268"/>
    </source>
</evidence>
<dbReference type="CDD" id="cd11304">
    <property type="entry name" value="Cadherin_repeat"/>
    <property type="match status" value="1"/>
</dbReference>
<dbReference type="Proteomes" id="UP000828390">
    <property type="component" value="Unassembled WGS sequence"/>
</dbReference>
<sequence>MRDLDIPADVIKEFRLDQYLISQYDGRRYYAINSSTGVIESRNTIDYDTMGRTKFLMLKIVAVDVDGQKESTTLNITIMDVDDLPPRFLRKPCDDVTTTCDVTLYAAEIDRHFQMMELSISTTSQEC</sequence>
<dbReference type="PROSITE" id="PS50268">
    <property type="entry name" value="CADHERIN_2"/>
    <property type="match status" value="1"/>
</dbReference>
<feature type="domain" description="Cadherin" evidence="2">
    <location>
        <begin position="3"/>
        <end position="88"/>
    </location>
</feature>
<dbReference type="GO" id="GO:0007156">
    <property type="term" value="P:homophilic cell adhesion via plasma membrane adhesion molecules"/>
    <property type="evidence" value="ECO:0007669"/>
    <property type="project" value="InterPro"/>
</dbReference>
<dbReference type="GO" id="GO:0005509">
    <property type="term" value="F:calcium ion binding"/>
    <property type="evidence" value="ECO:0007669"/>
    <property type="project" value="UniProtKB-UniRule"/>
</dbReference>
<dbReference type="SUPFAM" id="SSF49313">
    <property type="entry name" value="Cadherin-like"/>
    <property type="match status" value="1"/>
</dbReference>